<reference evidence="1 2" key="1">
    <citation type="journal article" date="2015" name="Parasitol. Res.">
        <title>Viruses in close associations with free-living amoebae.</title>
        <authorList>
            <person name="Scheid P."/>
        </authorList>
    </citation>
    <scope>NUCLEOTIDE SEQUENCE [LARGE SCALE GENOMIC DNA]</scope>
    <source>
        <strain evidence="1">KlaHel</strain>
    </source>
</reference>
<dbReference type="RefSeq" id="YP_009119005.1">
    <property type="nucleotide sequence ID" value="NC_026440.1"/>
</dbReference>
<dbReference type="EMBL" id="KP136319">
    <property type="protein sequence ID" value="AJF96770.1"/>
    <property type="molecule type" value="Genomic_DNA"/>
</dbReference>
<dbReference type="SUPFAM" id="SSF81383">
    <property type="entry name" value="F-box domain"/>
    <property type="match status" value="1"/>
</dbReference>
<organism evidence="1 2">
    <name type="scientific">Pandoravirus inopinatum</name>
    <dbReference type="NCBI Taxonomy" id="1605721"/>
    <lineage>
        <taxon>Viruses</taxon>
        <taxon>Pandoravirus</taxon>
    </lineage>
</organism>
<dbReference type="Proteomes" id="UP000202511">
    <property type="component" value="Segment"/>
</dbReference>
<sequence length="172" mass="18960">MAEASSSHHACEPAIDILPDEVLHHIVAQYVGDPKDLGACLLAWRRFHVLTSTDIVAHRCRFSTLLSLCTVGDLAGLRYAMAHPQVFGPVAGFRWDACLYVAAIGDHIDVLDHLKACITNIAAALPPPPDLNPEPTADLHVNELRAIRSFMQNCTINAPTWRPVRRRGWLSL</sequence>
<accession>A0A0B5J573</accession>
<name>A0A0B5J573_9VIRU</name>
<dbReference type="KEGG" id="vg:23461687"/>
<dbReference type="GeneID" id="23461687"/>
<dbReference type="InterPro" id="IPR036047">
    <property type="entry name" value="F-box-like_dom_sf"/>
</dbReference>
<protein>
    <submittedName>
        <fullName evidence="1">Ankyrin repeat protein</fullName>
    </submittedName>
</protein>
<evidence type="ECO:0000313" key="1">
    <source>
        <dbReference type="EMBL" id="AJF96770.1"/>
    </source>
</evidence>
<evidence type="ECO:0000313" key="2">
    <source>
        <dbReference type="Proteomes" id="UP000202511"/>
    </source>
</evidence>
<proteinExistence type="predicted"/>